<dbReference type="Proteomes" id="UP000529417">
    <property type="component" value="Unassembled WGS sequence"/>
</dbReference>
<keyword evidence="1" id="KW-0812">Transmembrane</keyword>
<reference evidence="2 3" key="1">
    <citation type="journal article" date="2000" name="Arch. Microbiol.">
        <title>Rhodobaca bogoriensis gen. nov. and sp. nov., an alkaliphilic purple nonsulfur bacterium from African Rift Valley soda lakes.</title>
        <authorList>
            <person name="Milford A.D."/>
            <person name="Achenbach L.A."/>
            <person name="Jung D.O."/>
            <person name="Madigan M.T."/>
        </authorList>
    </citation>
    <scope>NUCLEOTIDE SEQUENCE [LARGE SCALE GENOMIC DNA]</scope>
    <source>
        <strain evidence="2 3">2376</strain>
    </source>
</reference>
<evidence type="ECO:0000256" key="1">
    <source>
        <dbReference type="SAM" id="Phobius"/>
    </source>
</evidence>
<gene>
    <name evidence="2" type="ORF">HUK65_09055</name>
</gene>
<proteinExistence type="predicted"/>
<feature type="transmembrane region" description="Helical" evidence="1">
    <location>
        <begin position="91"/>
        <end position="108"/>
    </location>
</feature>
<feature type="transmembrane region" description="Helical" evidence="1">
    <location>
        <begin position="62"/>
        <end position="79"/>
    </location>
</feature>
<feature type="transmembrane region" description="Helical" evidence="1">
    <location>
        <begin position="7"/>
        <end position="28"/>
    </location>
</feature>
<keyword evidence="1" id="KW-1133">Transmembrane helix</keyword>
<comment type="caution">
    <text evidence="2">The sequence shown here is derived from an EMBL/GenBank/DDBJ whole genome shotgun (WGS) entry which is preliminary data.</text>
</comment>
<accession>A0A7Z0I094</accession>
<sequence length="121" mass="12930">MHRLGTYAWVMTVIATLMVLVGTLTPPSEMPKDIPGSDKLHHFLGFMAVVLPVCVVYPRSAIWLVPAATGLGILIEFLQPLVGRGFSVGDMVANGFGALAGGVAGWILHRPVKRAIALARR</sequence>
<organism evidence="2 3">
    <name type="scientific">Rhabdonatronobacter sediminivivens</name>
    <dbReference type="NCBI Taxonomy" id="2743469"/>
    <lineage>
        <taxon>Bacteria</taxon>
        <taxon>Pseudomonadati</taxon>
        <taxon>Pseudomonadota</taxon>
        <taxon>Alphaproteobacteria</taxon>
        <taxon>Rhodobacterales</taxon>
        <taxon>Paracoccaceae</taxon>
        <taxon>Rhabdonatronobacter</taxon>
    </lineage>
</organism>
<keyword evidence="1" id="KW-0472">Membrane</keyword>
<keyword evidence="3" id="KW-1185">Reference proteome</keyword>
<protein>
    <submittedName>
        <fullName evidence="2">VanZ family protein</fullName>
    </submittedName>
</protein>
<evidence type="ECO:0000313" key="3">
    <source>
        <dbReference type="Proteomes" id="UP000529417"/>
    </source>
</evidence>
<dbReference type="PANTHER" id="PTHR28008:SF1">
    <property type="entry name" value="DOMAIN PROTEIN, PUTATIVE (AFU_ORTHOLOGUE AFUA_3G10980)-RELATED"/>
    <property type="match status" value="1"/>
</dbReference>
<evidence type="ECO:0000313" key="2">
    <source>
        <dbReference type="EMBL" id="NYS25139.1"/>
    </source>
</evidence>
<name>A0A7Z0I094_9RHOB</name>
<dbReference type="PANTHER" id="PTHR28008">
    <property type="entry name" value="DOMAIN PROTEIN, PUTATIVE (AFU_ORTHOLOGUE AFUA_3G10980)-RELATED"/>
    <property type="match status" value="1"/>
</dbReference>
<dbReference type="EMBL" id="JACBXS010000015">
    <property type="protein sequence ID" value="NYS25139.1"/>
    <property type="molecule type" value="Genomic_DNA"/>
</dbReference>
<dbReference type="AlphaFoldDB" id="A0A7Z0I094"/>
<feature type="transmembrane region" description="Helical" evidence="1">
    <location>
        <begin position="40"/>
        <end position="57"/>
    </location>
</feature>
<dbReference type="RefSeq" id="WP_179905844.1">
    <property type="nucleotide sequence ID" value="NZ_JACBXS010000015.1"/>
</dbReference>